<dbReference type="Gene3D" id="3.40.50.450">
    <property type="match status" value="1"/>
</dbReference>
<gene>
    <name evidence="4" type="ORF">VC35_10735</name>
</gene>
<dbReference type="FunFam" id="3.40.50.450:FF:000012">
    <property type="entry name" value="LOG family protein YvdD"/>
    <property type="match status" value="1"/>
</dbReference>
<dbReference type="AlphaFoldDB" id="A0A0F4TVW1"/>
<dbReference type="PATRIC" id="fig|294.132.peg.887"/>
<proteinExistence type="inferred from homology"/>
<dbReference type="InterPro" id="IPR005269">
    <property type="entry name" value="LOG"/>
</dbReference>
<dbReference type="SUPFAM" id="SSF102405">
    <property type="entry name" value="MCP/YpsA-like"/>
    <property type="match status" value="1"/>
</dbReference>
<dbReference type="OrthoDB" id="9801098at2"/>
<comment type="similarity">
    <text evidence="2 3">Belongs to the LOG family.</text>
</comment>
<dbReference type="EMBL" id="LACC01000012">
    <property type="protein sequence ID" value="KJZ47507.1"/>
    <property type="molecule type" value="Genomic_DNA"/>
</dbReference>
<keyword evidence="3" id="KW-0378">Hydrolase</keyword>
<dbReference type="GO" id="GO:0008714">
    <property type="term" value="F:AMP nucleosidase activity"/>
    <property type="evidence" value="ECO:0007669"/>
    <property type="project" value="UniProtKB-EC"/>
</dbReference>
<reference evidence="4 5" key="1">
    <citation type="submission" date="2015-03" db="EMBL/GenBank/DDBJ databases">
        <title>Comparative genomics of Pseudomonas insights into diversity of traits involved in vanlence and defense.</title>
        <authorList>
            <person name="Qin Y."/>
        </authorList>
    </citation>
    <scope>NUCLEOTIDE SEQUENCE [LARGE SCALE GENOMIC DNA]</scope>
    <source>
        <strain evidence="4 5">C8</strain>
    </source>
</reference>
<evidence type="ECO:0000313" key="4">
    <source>
        <dbReference type="EMBL" id="KJZ47507.1"/>
    </source>
</evidence>
<dbReference type="GO" id="GO:0005829">
    <property type="term" value="C:cytosol"/>
    <property type="evidence" value="ECO:0007669"/>
    <property type="project" value="TreeGrafter"/>
</dbReference>
<evidence type="ECO:0000256" key="2">
    <source>
        <dbReference type="ARBA" id="ARBA00006763"/>
    </source>
</evidence>
<dbReference type="Pfam" id="PF03641">
    <property type="entry name" value="Lysine_decarbox"/>
    <property type="match status" value="1"/>
</dbReference>
<dbReference type="Proteomes" id="UP000033588">
    <property type="component" value="Unassembled WGS sequence"/>
</dbReference>
<dbReference type="NCBIfam" id="TIGR00730">
    <property type="entry name" value="Rossman fold protein, TIGR00730 family"/>
    <property type="match status" value="1"/>
</dbReference>
<evidence type="ECO:0000256" key="1">
    <source>
        <dbReference type="ARBA" id="ARBA00000274"/>
    </source>
</evidence>
<sequence length="195" mass="20717">MSLTSVCVFCGASTGTNPAYREAAVALGRALAERKLTLVYGGGAVGLMGIVADAALAAGGEVIGIIPQSLKDKEIGHSGLTRLEVVDGMHARKARMAELSDAFIALPGGLGTLEELFEVWTWGQLGYHGKPLGLLEVNGFYSKLTSFLDHIVGEGFVRGQHRDMLQVSESPQTLLDALDAWQPSIAPKWAEQKPN</sequence>
<dbReference type="RefSeq" id="WP_046039854.1">
    <property type="nucleotide sequence ID" value="NZ_LACC01000012.1"/>
</dbReference>
<protein>
    <recommendedName>
        <fullName evidence="3">Cytokinin riboside 5'-monophosphate phosphoribohydrolase</fullName>
        <ecNumber evidence="3">3.2.2.n1</ecNumber>
    </recommendedName>
</protein>
<comment type="catalytic activity">
    <reaction evidence="1">
        <text>AMP + H2O = D-ribose 5-phosphate + adenine</text>
        <dbReference type="Rhea" id="RHEA:20129"/>
        <dbReference type="ChEBI" id="CHEBI:15377"/>
        <dbReference type="ChEBI" id="CHEBI:16708"/>
        <dbReference type="ChEBI" id="CHEBI:78346"/>
        <dbReference type="ChEBI" id="CHEBI:456215"/>
        <dbReference type="EC" id="3.2.2.4"/>
    </reaction>
</comment>
<dbReference type="EC" id="3.2.2.n1" evidence="3"/>
<organism evidence="4 5">
    <name type="scientific">Pseudomonas fluorescens</name>
    <dbReference type="NCBI Taxonomy" id="294"/>
    <lineage>
        <taxon>Bacteria</taxon>
        <taxon>Pseudomonadati</taxon>
        <taxon>Pseudomonadota</taxon>
        <taxon>Gammaproteobacteria</taxon>
        <taxon>Pseudomonadales</taxon>
        <taxon>Pseudomonadaceae</taxon>
        <taxon>Pseudomonas</taxon>
    </lineage>
</organism>
<dbReference type="GO" id="GO:0009691">
    <property type="term" value="P:cytokinin biosynthetic process"/>
    <property type="evidence" value="ECO:0007669"/>
    <property type="project" value="UniProtKB-UniRule"/>
</dbReference>
<comment type="caution">
    <text evidence="4">The sequence shown here is derived from an EMBL/GenBank/DDBJ whole genome shotgun (WGS) entry which is preliminary data.</text>
</comment>
<evidence type="ECO:0000313" key="5">
    <source>
        <dbReference type="Proteomes" id="UP000033588"/>
    </source>
</evidence>
<keyword evidence="3" id="KW-0203">Cytokinin biosynthesis</keyword>
<dbReference type="InterPro" id="IPR031100">
    <property type="entry name" value="LOG_fam"/>
</dbReference>
<dbReference type="PANTHER" id="PTHR31223">
    <property type="entry name" value="LOG FAMILY PROTEIN YJL055W"/>
    <property type="match status" value="1"/>
</dbReference>
<evidence type="ECO:0000256" key="3">
    <source>
        <dbReference type="RuleBase" id="RU363015"/>
    </source>
</evidence>
<name>A0A0F4TVW1_PSEFL</name>
<accession>A0A0F4TVW1</accession>
<dbReference type="PANTHER" id="PTHR31223:SF70">
    <property type="entry name" value="LOG FAMILY PROTEIN YJL055W"/>
    <property type="match status" value="1"/>
</dbReference>